<dbReference type="Gene3D" id="3.30.1490.50">
    <property type="match status" value="1"/>
</dbReference>
<name>A0A9P6H3I8_9MICR</name>
<dbReference type="Gene3D" id="1.10.1080.10">
    <property type="entry name" value="Glutathione Synthetase, Chain A, domain 3"/>
    <property type="match status" value="1"/>
</dbReference>
<comment type="pathway">
    <text evidence="2">Sulfur metabolism; glutathione biosynthesis; glutathione from L-cysteine and L-glutamate: step 2/2.</text>
</comment>
<evidence type="ECO:0000256" key="5">
    <source>
        <dbReference type="ARBA" id="ARBA00022598"/>
    </source>
</evidence>
<dbReference type="Pfam" id="PF03917">
    <property type="entry name" value="GSH_synth_ATP"/>
    <property type="match status" value="1"/>
</dbReference>
<proteinExistence type="inferred from homology"/>
<organism evidence="12 13">
    <name type="scientific">Nosema granulosis</name>
    <dbReference type="NCBI Taxonomy" id="83296"/>
    <lineage>
        <taxon>Eukaryota</taxon>
        <taxon>Fungi</taxon>
        <taxon>Fungi incertae sedis</taxon>
        <taxon>Microsporidia</taxon>
        <taxon>Nosematidae</taxon>
        <taxon>Nosema</taxon>
    </lineage>
</organism>
<evidence type="ECO:0000256" key="10">
    <source>
        <dbReference type="ARBA" id="ARBA00022842"/>
    </source>
</evidence>
<sequence length="398" mass="45712">MLSNLLTQLAYANGLFNIKNGKPVNFTQNPTLVSKKLFLEIKNLQRRLQILYYRLSLDLKSFSFEDDMYKFLSSIISTRKKPIKSFYLRSDYLLDGDIYKQVEINMISQCFSIFGPIVNRIHALINNNTEISDSDVKFIDYLETLKNEYERVFKTKDTCIAMVDNDTSPSSSNFLEKMKIIEMCKKRGMAVLHVKIDEIAFSKHKAIHKKSSRDISIVYYRWFYNYDHYDSDSKDIRKKIEDSDAISLPSAEFQIVNSKAFQKILADENTLQRYTDDPKEILRHFGEFKDVSEDTVPQENWILKDVEEGGGHLNKSISKSSFLMKKFNSPSTPSKFIEDLETRMIISEVSIFGGLISVDGEIVYNEECGYMVRSKDANSLEGGVCIGAGGLDSLVLLE</sequence>
<dbReference type="Gene3D" id="3.30.1490.80">
    <property type="match status" value="1"/>
</dbReference>
<evidence type="ECO:0000259" key="11">
    <source>
        <dbReference type="Pfam" id="PF03199"/>
    </source>
</evidence>
<dbReference type="GO" id="GO:0005524">
    <property type="term" value="F:ATP binding"/>
    <property type="evidence" value="ECO:0007669"/>
    <property type="project" value="UniProtKB-KW"/>
</dbReference>
<dbReference type="PANTHER" id="PTHR11130:SF0">
    <property type="entry name" value="GLUTATHIONE SYNTHETASE"/>
    <property type="match status" value="1"/>
</dbReference>
<gene>
    <name evidence="12" type="primary">GSH2</name>
    <name evidence="12" type="ORF">NGRA_0482</name>
</gene>
<dbReference type="SUPFAM" id="SSF52440">
    <property type="entry name" value="PreATP-grasp domain"/>
    <property type="match status" value="1"/>
</dbReference>
<evidence type="ECO:0000256" key="2">
    <source>
        <dbReference type="ARBA" id="ARBA00004965"/>
    </source>
</evidence>
<dbReference type="InterPro" id="IPR004887">
    <property type="entry name" value="GSH_synth_subst-bd"/>
</dbReference>
<dbReference type="InterPro" id="IPR014049">
    <property type="entry name" value="Glutathione_synthase_N_euk"/>
</dbReference>
<reference evidence="12 13" key="1">
    <citation type="journal article" date="2020" name="Genome Biol. Evol.">
        <title>Comparative genomics of strictly vertically transmitted, feminizing microsporidia endosymbionts of amphipod crustaceans.</title>
        <authorList>
            <person name="Cormier A."/>
            <person name="Chebbi M.A."/>
            <person name="Giraud I."/>
            <person name="Wattier R."/>
            <person name="Teixeira M."/>
            <person name="Gilbert C."/>
            <person name="Rigaud T."/>
            <person name="Cordaux R."/>
        </authorList>
    </citation>
    <scope>NUCLEOTIDE SEQUENCE [LARGE SCALE GENOMIC DNA]</scope>
    <source>
        <strain evidence="12 13">Ou3-Ou53</strain>
    </source>
</reference>
<dbReference type="Gene3D" id="3.40.50.1760">
    <property type="entry name" value="Glutathione synthase, substrate-binding domain superfamily, eukaryotic"/>
    <property type="match status" value="1"/>
</dbReference>
<dbReference type="PANTHER" id="PTHR11130">
    <property type="entry name" value="GLUTATHIONE SYNTHETASE"/>
    <property type="match status" value="1"/>
</dbReference>
<dbReference type="InterPro" id="IPR014042">
    <property type="entry name" value="Glutathione_synthase_a-hlx"/>
</dbReference>
<evidence type="ECO:0000256" key="6">
    <source>
        <dbReference type="ARBA" id="ARBA00022684"/>
    </source>
</evidence>
<evidence type="ECO:0000256" key="1">
    <source>
        <dbReference type="ARBA" id="ARBA00001946"/>
    </source>
</evidence>
<evidence type="ECO:0000256" key="7">
    <source>
        <dbReference type="ARBA" id="ARBA00022723"/>
    </source>
</evidence>
<evidence type="ECO:0000313" key="13">
    <source>
        <dbReference type="Proteomes" id="UP000740883"/>
    </source>
</evidence>
<evidence type="ECO:0000313" key="12">
    <source>
        <dbReference type="EMBL" id="KAF9764550.1"/>
    </source>
</evidence>
<keyword evidence="9" id="KW-0067">ATP-binding</keyword>
<dbReference type="InterPro" id="IPR037013">
    <property type="entry name" value="GSH-S_sub-bd_sf"/>
</dbReference>
<dbReference type="GO" id="GO:0004363">
    <property type="term" value="F:glutathione synthase activity"/>
    <property type="evidence" value="ECO:0007669"/>
    <property type="project" value="UniProtKB-EC"/>
</dbReference>
<keyword evidence="13" id="KW-1185">Reference proteome</keyword>
<feature type="domain" description="Glutathione synthase substrate-binding" evidence="11">
    <location>
        <begin position="189"/>
        <end position="255"/>
    </location>
</feature>
<comment type="similarity">
    <text evidence="3">Belongs to the eukaryotic GSH synthase family.</text>
</comment>
<dbReference type="OrthoDB" id="2195076at2759"/>
<protein>
    <recommendedName>
        <fullName evidence="4">glutathione synthase</fullName>
        <ecNumber evidence="4">6.3.2.3</ecNumber>
    </recommendedName>
</protein>
<evidence type="ECO:0000256" key="9">
    <source>
        <dbReference type="ARBA" id="ARBA00022840"/>
    </source>
</evidence>
<dbReference type="GO" id="GO:0043295">
    <property type="term" value="F:glutathione binding"/>
    <property type="evidence" value="ECO:0007669"/>
    <property type="project" value="TreeGrafter"/>
</dbReference>
<dbReference type="AlphaFoldDB" id="A0A9P6H3I8"/>
<comment type="caution">
    <text evidence="12">The sequence shown here is derived from an EMBL/GenBank/DDBJ whole genome shotgun (WGS) entry which is preliminary data.</text>
</comment>
<evidence type="ECO:0000256" key="4">
    <source>
        <dbReference type="ARBA" id="ARBA00012214"/>
    </source>
</evidence>
<keyword evidence="7" id="KW-0479">Metal-binding</keyword>
<dbReference type="EMBL" id="SBJO01000017">
    <property type="protein sequence ID" value="KAF9764550.1"/>
    <property type="molecule type" value="Genomic_DNA"/>
</dbReference>
<dbReference type="GO" id="GO:0005829">
    <property type="term" value="C:cytosol"/>
    <property type="evidence" value="ECO:0007669"/>
    <property type="project" value="TreeGrafter"/>
</dbReference>
<keyword evidence="10" id="KW-0460">Magnesium</keyword>
<dbReference type="EC" id="6.3.2.3" evidence="4"/>
<keyword evidence="6" id="KW-0317">Glutathione biosynthesis</keyword>
<keyword evidence="8" id="KW-0547">Nucleotide-binding</keyword>
<dbReference type="Pfam" id="PF03199">
    <property type="entry name" value="GSH_synthase"/>
    <property type="match status" value="1"/>
</dbReference>
<dbReference type="InterPro" id="IPR005615">
    <property type="entry name" value="Glutathione_synthase"/>
</dbReference>
<evidence type="ECO:0000256" key="3">
    <source>
        <dbReference type="ARBA" id="ARBA00010385"/>
    </source>
</evidence>
<dbReference type="Gene3D" id="3.30.470.20">
    <property type="entry name" value="ATP-grasp fold, B domain"/>
    <property type="match status" value="1"/>
</dbReference>
<dbReference type="SUPFAM" id="SSF56059">
    <property type="entry name" value="Glutathione synthetase ATP-binding domain-like"/>
    <property type="match status" value="1"/>
</dbReference>
<dbReference type="InterPro" id="IPR014709">
    <property type="entry name" value="Glutathione_synthase_C_euk"/>
</dbReference>
<comment type="cofactor">
    <cofactor evidence="1">
        <name>Mg(2+)</name>
        <dbReference type="ChEBI" id="CHEBI:18420"/>
    </cofactor>
</comment>
<dbReference type="InterPro" id="IPR016185">
    <property type="entry name" value="PreATP-grasp_dom_sf"/>
</dbReference>
<dbReference type="Proteomes" id="UP000740883">
    <property type="component" value="Unassembled WGS sequence"/>
</dbReference>
<accession>A0A9P6H3I8</accession>
<keyword evidence="5" id="KW-0436">Ligase</keyword>
<evidence type="ECO:0000256" key="8">
    <source>
        <dbReference type="ARBA" id="ARBA00022741"/>
    </source>
</evidence>
<dbReference type="GO" id="GO:0046872">
    <property type="term" value="F:metal ion binding"/>
    <property type="evidence" value="ECO:0007669"/>
    <property type="project" value="UniProtKB-KW"/>
</dbReference>